<protein>
    <submittedName>
        <fullName evidence="2">Uncharacterized protein</fullName>
    </submittedName>
</protein>
<dbReference type="RefSeq" id="WP_012050598.1">
    <property type="nucleotide sequence ID" value="NZ_CP059319.1"/>
</dbReference>
<organism evidence="2 3">
    <name type="scientific">Rhizorhabdus wittichii</name>
    <dbReference type="NCBI Taxonomy" id="160791"/>
    <lineage>
        <taxon>Bacteria</taxon>
        <taxon>Pseudomonadati</taxon>
        <taxon>Pseudomonadota</taxon>
        <taxon>Alphaproteobacteria</taxon>
        <taxon>Sphingomonadales</taxon>
        <taxon>Sphingomonadaceae</taxon>
        <taxon>Rhizorhabdus</taxon>
    </lineage>
</organism>
<proteinExistence type="predicted"/>
<gene>
    <name evidence="2" type="ORF">HRJ34_09640</name>
</gene>
<reference evidence="2" key="1">
    <citation type="submission" date="2020-07" db="EMBL/GenBank/DDBJ databases">
        <authorList>
            <person name="Camacho E."/>
        </authorList>
    </citation>
    <scope>NUCLEOTIDE SEQUENCE</scope>
    <source>
        <strain evidence="2">MPO218</strain>
    </source>
</reference>
<accession>A0A975D6B1</accession>
<evidence type="ECO:0000256" key="1">
    <source>
        <dbReference type="SAM" id="Phobius"/>
    </source>
</evidence>
<feature type="transmembrane region" description="Helical" evidence="1">
    <location>
        <begin position="15"/>
        <end position="33"/>
    </location>
</feature>
<keyword evidence="1" id="KW-1133">Transmembrane helix</keyword>
<dbReference type="Proteomes" id="UP000664914">
    <property type="component" value="Chromosome"/>
</dbReference>
<keyword evidence="1" id="KW-0812">Transmembrane</keyword>
<reference evidence="2" key="2">
    <citation type="submission" date="2021-04" db="EMBL/GenBank/DDBJ databases">
        <title>Isolation and genomic analysis of the ibuprofen-degrading bacterium Sphingomonas strain MPO218.</title>
        <authorList>
            <person name="Aulestia M."/>
            <person name="Flores A."/>
            <person name="Mangas E.L."/>
            <person name="Perez-Pulido A.J."/>
            <person name="Santero E."/>
            <person name="Camacho E.M."/>
        </authorList>
    </citation>
    <scope>NUCLEOTIDE SEQUENCE</scope>
    <source>
        <strain evidence="2">MPO218</strain>
    </source>
</reference>
<evidence type="ECO:0000313" key="2">
    <source>
        <dbReference type="EMBL" id="QTH23736.1"/>
    </source>
</evidence>
<keyword evidence="1" id="KW-0472">Membrane</keyword>
<dbReference type="EMBL" id="CP059319">
    <property type="protein sequence ID" value="QTH23736.1"/>
    <property type="molecule type" value="Genomic_DNA"/>
</dbReference>
<evidence type="ECO:0000313" key="3">
    <source>
        <dbReference type="Proteomes" id="UP000664914"/>
    </source>
</evidence>
<name>A0A975D6B1_9SPHN</name>
<sequence length="124" mass="14667">MTRTIFKWCVGNHHWLLSGAAIIMILLNLQIYIKNKDDYENAYYCDRIKKYYFENDEYVKKSAKIWSEYAKEPIALVERESYPSVVYKNNEVCVSFFPFGLGGVPNYCFDKTSKMPTFIDQEVE</sequence>
<dbReference type="AlphaFoldDB" id="A0A975D6B1"/>